<keyword evidence="4" id="KW-1185">Reference proteome</keyword>
<evidence type="ECO:0000313" key="3">
    <source>
        <dbReference type="EMBL" id="KAJ1374696.1"/>
    </source>
</evidence>
<feature type="compositionally biased region" description="Basic and acidic residues" evidence="2">
    <location>
        <begin position="622"/>
        <end position="635"/>
    </location>
</feature>
<evidence type="ECO:0000256" key="1">
    <source>
        <dbReference type="SAM" id="Coils"/>
    </source>
</evidence>
<dbReference type="Proteomes" id="UP001196413">
    <property type="component" value="Unassembled WGS sequence"/>
</dbReference>
<feature type="region of interest" description="Disordered" evidence="2">
    <location>
        <begin position="622"/>
        <end position="663"/>
    </location>
</feature>
<gene>
    <name evidence="3" type="ORF">KIN20_037446</name>
</gene>
<comment type="caution">
    <text evidence="3">The sequence shown here is derived from an EMBL/GenBank/DDBJ whole genome shotgun (WGS) entry which is preliminary data.</text>
</comment>
<dbReference type="Gene3D" id="1.10.287.1490">
    <property type="match status" value="1"/>
</dbReference>
<keyword evidence="1" id="KW-0175">Coiled coil</keyword>
<protein>
    <submittedName>
        <fullName evidence="3">Uncharacterized protein</fullName>
    </submittedName>
</protein>
<feature type="compositionally biased region" description="Polar residues" evidence="2">
    <location>
        <begin position="638"/>
        <end position="651"/>
    </location>
</feature>
<dbReference type="PANTHER" id="PTHR18937">
    <property type="entry name" value="STRUCTURAL MAINTENANCE OF CHROMOSOMES SMC FAMILY MEMBER"/>
    <property type="match status" value="1"/>
</dbReference>
<name>A0AAD5REQ3_PARTN</name>
<organism evidence="3 4">
    <name type="scientific">Parelaphostrongylus tenuis</name>
    <name type="common">Meningeal worm</name>
    <dbReference type="NCBI Taxonomy" id="148309"/>
    <lineage>
        <taxon>Eukaryota</taxon>
        <taxon>Metazoa</taxon>
        <taxon>Ecdysozoa</taxon>
        <taxon>Nematoda</taxon>
        <taxon>Chromadorea</taxon>
        <taxon>Rhabditida</taxon>
        <taxon>Rhabditina</taxon>
        <taxon>Rhabditomorpha</taxon>
        <taxon>Strongyloidea</taxon>
        <taxon>Metastrongylidae</taxon>
        <taxon>Parelaphostrongylus</taxon>
    </lineage>
</organism>
<reference evidence="3" key="1">
    <citation type="submission" date="2021-06" db="EMBL/GenBank/DDBJ databases">
        <title>Parelaphostrongylus tenuis whole genome reference sequence.</title>
        <authorList>
            <person name="Garwood T.J."/>
            <person name="Larsen P.A."/>
            <person name="Fountain-Jones N.M."/>
            <person name="Garbe J.R."/>
            <person name="Macchietto M.G."/>
            <person name="Kania S.A."/>
            <person name="Gerhold R.W."/>
            <person name="Richards J.E."/>
            <person name="Wolf T.M."/>
        </authorList>
    </citation>
    <scope>NUCLEOTIDE SEQUENCE</scope>
    <source>
        <strain evidence="3">MNPRO001-30</strain>
        <tissue evidence="3">Meninges</tissue>
    </source>
</reference>
<feature type="coiled-coil region" evidence="1">
    <location>
        <begin position="839"/>
        <end position="1011"/>
    </location>
</feature>
<proteinExistence type="predicted"/>
<dbReference type="EMBL" id="JAHQIW010007481">
    <property type="protein sequence ID" value="KAJ1374696.1"/>
    <property type="molecule type" value="Genomic_DNA"/>
</dbReference>
<feature type="coiled-coil region" evidence="1">
    <location>
        <begin position="1041"/>
        <end position="1121"/>
    </location>
</feature>
<accession>A0AAD5REQ3</accession>
<evidence type="ECO:0000313" key="4">
    <source>
        <dbReference type="Proteomes" id="UP001196413"/>
    </source>
</evidence>
<feature type="region of interest" description="Disordered" evidence="2">
    <location>
        <begin position="176"/>
        <end position="211"/>
    </location>
</feature>
<feature type="compositionally biased region" description="Basic and acidic residues" evidence="2">
    <location>
        <begin position="185"/>
        <end position="211"/>
    </location>
</feature>
<dbReference type="AlphaFoldDB" id="A0AAD5REQ3"/>
<evidence type="ECO:0000256" key="2">
    <source>
        <dbReference type="SAM" id="MobiDB-lite"/>
    </source>
</evidence>
<sequence length="1179" mass="136484">MLIEQYDLCVLIHYDWRIGLTIFEAVDEINEDECAANSLNREGPTGLLLHDIGKNGSIGGACLSHSTINGRQVIQRDLRERNSEVDALKRKLQKAEKDRQQWEAQKRQLESKLPIDVQLLMAQKRELTMQLDREQNEKHELFLQMNSMVAQLADTQPPGEVEKLKSHNVDLQRRVEELESSSAKESSRLEADLQKARHENELMKHQSDRERRKMQADIEETKKELHMKAAALQSLMLATQDSSKTDRVVEEKETLEKLLEESEAALAQCKREVQAKNEEIKKLIRLSEESSSSSQKLDEFKKKLDDAEKILQSEIENKESLTKSCEKLLADSKQAEQRMREWRLKHEEDQEVIGDLKKEIERLERLANDEAAQNRRWEFERSEEVKTLTEKLVKFEAESNEKDSKIDTIRLQLLSAESRAEQAEADVKAKEHQLINAERRVQQLQEQLNVLGKDTDEVKALREELRKAEARYEALVLRQQESETSFQVSSQEQKQLIDELERKLQKAEATKSTIESNLAAVQAKLEGSQGELTATKEALKNLENELCEVKSENKKLESKASVADELSTLMTSLSAVRAENGQFQEEIRSLHAEVQELREELERSAEMCEEWKGRAEVAEREKDMLETQRDEKEKISVVTASTEQQKSNQLKLENGDELETENSKLREDTRILRDKLEKVKSEQKANEEESMRKLQELMEKCDTLQKEASSSRSKCEALQDEHSRFRDLTAKEKSELIEASEEQRGKVKRLLEELEEYKGKLKVAEELASEEMNKRKIASEALAEVEKECEEIKSTLMSIQGASTQSLDRDQSSKNLAVQIKQHFEELEKQTTAKLNEMTTSHEAHKERLEKRIEDMESARVEQVKELERQKKETAAIYQEKLELAERRLADAEESHRLECERMTTALKERSTSSPKIEELQKLRDEAEAAAKEQNERLNKKVADLESRLNQATKNNAEMVSNMRDMSALLETEARKREELTQERKKWLEQIEEMERQLEDARNSSEEESKLAAENVRLASEMLKAHSQAEKTLEVEKELITKQFTDKLKVANNERDKLANELEALRAKMKVMESRIEDQRSSLDQAERKRKDEVASIQAELDAVHKEKAKLKEDIENLRSNNNGHPVPAARRTVSNMSTYTYNTQTDFSEIEDVQKLRSEIDKQKRLIIVLRRKLQGLQ</sequence>